<name>A0A2V3HTJ3_9ARCH</name>
<evidence type="ECO:0000256" key="1">
    <source>
        <dbReference type="SAM" id="MobiDB-lite"/>
    </source>
</evidence>
<evidence type="ECO:0000313" key="4">
    <source>
        <dbReference type="Proteomes" id="UP000248161"/>
    </source>
</evidence>
<organism evidence="3 4">
    <name type="scientific">Candidatus Thalassarchaeum betae</name>
    <dbReference type="NCBI Taxonomy" id="2599289"/>
    <lineage>
        <taxon>Archaea</taxon>
        <taxon>Methanobacteriati</taxon>
        <taxon>Thermoplasmatota</taxon>
        <taxon>Candidatus Poseidoniia</taxon>
        <taxon>Candidatus Poseidoniales</taxon>
        <taxon>Candidatus Thalassarchaeaceae</taxon>
        <taxon>Candidatus Thalassarchaeum</taxon>
    </lineage>
</organism>
<feature type="compositionally biased region" description="Basic and acidic residues" evidence="1">
    <location>
        <begin position="721"/>
        <end position="735"/>
    </location>
</feature>
<feature type="region of interest" description="Disordered" evidence="1">
    <location>
        <begin position="1"/>
        <end position="21"/>
    </location>
</feature>
<feature type="domain" description="PD-(D/E)XK endonuclease-like" evidence="2">
    <location>
        <begin position="1050"/>
        <end position="1191"/>
    </location>
</feature>
<reference evidence="3 4" key="1">
    <citation type="journal article" date="2015" name="Nat. Commun.">
        <title>Genomic and transcriptomic evidence for scavenging of diverse organic compounds by widespread deep-sea archaea.</title>
        <authorList>
            <person name="Li M."/>
            <person name="Baker B.J."/>
            <person name="Anantharaman K."/>
            <person name="Jain S."/>
            <person name="Breier J.A."/>
            <person name="Dick G.J."/>
        </authorList>
    </citation>
    <scope>NUCLEOTIDE SEQUENCE [LARGE SCALE GENOMIC DNA]</scope>
    <source>
        <strain evidence="3">Cayman_51_deep</strain>
    </source>
</reference>
<sequence>MLGDAMTSTPPLQVTSEEVSRGATPSWLMEHMMHQALGPTDTESGGSGRILVVYPTEESRRQTMSLLDGAGTAVDRTLHHTVESLKSSLVADLRLPRVLTKGGAFDLILHEACRQGAAGLAFPLINPLPDMNWGRGKTAALAELHSFLSSESAAGSWEGPGITSFRMILRRLEKELRGTHPDMVASRIVEGLESGSEPFTLIDVDGIIMLDHPPGTPRAHTELMLALSRHCPVHQLAYPGNFRLGHHGHLLLDEHPLKRSAELPSWVPNHEPDASDSLSGASRLLLHREEHSFDAAIGLARERLESSKEDRVIIVDPALESNMPRWERALRDLGIPATPSQVPVSSHSLGHWLGSLANLAHGADAFSLESLRSLSLQRSISALDEPEQHPSEGRVSPHADSDLLTELARGEHVLGGPGALRRWLQTMSRPTLSERDGIRKESTQWWLLCVANSLRPLLSGEDCAALQEEHVRVGCHTGAILPLSEPTRSGDAWLLATLGLIDLESAMELCDGEGTSPAAVVQAVVRDHSALRAMQGNIGQETPRIGPDWVDEFTSLIQSSSIQQGGSNATSRVRVLTPSDALGCTAELVILTNLSSSSWDLRVPKMAFLGDEERHSLDLLRPDGPVRDARHHLEHLLAAAPETILLDPSLDDASPAAAPIREWATANDPDDEAEILDSRPSHPVSPRDFRQSDGILLRSMRPPIHPPINPNSVSISMDLQLQRDRERRQPSRSEDDGYLPDGVAPHLFSIEFGDLFRKTPAGVEPPRAHARWPLVGGYTQGGKRTPTIDPRPFSPAASGSMVSDSRHGHSPGAEQDVAIWSASRLHEWLQCPRRGWLSRGLKAEQEELQAEDLDPRTHGELLHLVHHDMLCEILDLDIGDEREFGGNGSIRSIAQSGTDENELMRIALESLDSRAPWLDRTDAVSTHRLRLLTGMDRGAWNSWLADPRPIPPAGRVGTIVRAESRLGDAAPVCLEWSMTSHDEAGIEVSLPAELTCGGEELPTIRVRGYVDRVDILPMDEEGLVWMDADGNESVAPIRVHESGWKPRRLVAIRDLKTSESKSAKDRHSGGLLDELQLALYARAWEIAHPGDLVVAAGISLFSHNTEHMLEMSTWYSASHAELQVGTRTDVTASLHRFADEGPSPGSDHFRAWLAQRLSVALGVAAGAASGSVHPTPSKGVCRYCPVSNTCEVRMEDDY</sequence>
<dbReference type="InterPro" id="IPR038726">
    <property type="entry name" value="PDDEXK_AddAB-type"/>
</dbReference>
<proteinExistence type="predicted"/>
<dbReference type="Pfam" id="PF12705">
    <property type="entry name" value="PDDEXK_1"/>
    <property type="match status" value="1"/>
</dbReference>
<feature type="region of interest" description="Disordered" evidence="1">
    <location>
        <begin position="720"/>
        <end position="740"/>
    </location>
</feature>
<feature type="region of interest" description="Disordered" evidence="1">
    <location>
        <begin position="763"/>
        <end position="812"/>
    </location>
</feature>
<dbReference type="InterPro" id="IPR011604">
    <property type="entry name" value="PDDEXK-like_dom_sf"/>
</dbReference>
<dbReference type="AlphaFoldDB" id="A0A2V3HTJ3"/>
<gene>
    <name evidence="3" type="ORF">CXX69_00550</name>
</gene>
<dbReference type="Gene3D" id="3.90.320.10">
    <property type="match status" value="1"/>
</dbReference>
<evidence type="ECO:0000313" key="3">
    <source>
        <dbReference type="EMBL" id="PXF22458.1"/>
    </source>
</evidence>
<comment type="caution">
    <text evidence="3">The sequence shown here is derived from an EMBL/GenBank/DDBJ whole genome shotgun (WGS) entry which is preliminary data.</text>
</comment>
<protein>
    <recommendedName>
        <fullName evidence="2">PD-(D/E)XK endonuclease-like domain-containing protein</fullName>
    </recommendedName>
</protein>
<evidence type="ECO:0000259" key="2">
    <source>
        <dbReference type="Pfam" id="PF12705"/>
    </source>
</evidence>
<feature type="compositionally biased region" description="Basic and acidic residues" evidence="1">
    <location>
        <begin position="676"/>
        <end position="688"/>
    </location>
</feature>
<dbReference type="Proteomes" id="UP000248161">
    <property type="component" value="Unassembled WGS sequence"/>
</dbReference>
<dbReference type="EMBL" id="PSPG01000001">
    <property type="protein sequence ID" value="PXF22458.1"/>
    <property type="molecule type" value="Genomic_DNA"/>
</dbReference>
<feature type="region of interest" description="Disordered" evidence="1">
    <location>
        <begin position="666"/>
        <end position="688"/>
    </location>
</feature>
<feature type="compositionally biased region" description="Polar residues" evidence="1">
    <location>
        <begin position="1"/>
        <end position="17"/>
    </location>
</feature>
<accession>A0A2V3HTJ3</accession>